<accession>A0ACD3AGX4</accession>
<gene>
    <name evidence="1" type="ORF">BDN72DRAFT_846251</name>
</gene>
<dbReference type="EMBL" id="ML208459">
    <property type="protein sequence ID" value="TFK64842.1"/>
    <property type="molecule type" value="Genomic_DNA"/>
</dbReference>
<keyword evidence="2" id="KW-1185">Reference proteome</keyword>
<organism evidence="1 2">
    <name type="scientific">Pluteus cervinus</name>
    <dbReference type="NCBI Taxonomy" id="181527"/>
    <lineage>
        <taxon>Eukaryota</taxon>
        <taxon>Fungi</taxon>
        <taxon>Dikarya</taxon>
        <taxon>Basidiomycota</taxon>
        <taxon>Agaricomycotina</taxon>
        <taxon>Agaricomycetes</taxon>
        <taxon>Agaricomycetidae</taxon>
        <taxon>Agaricales</taxon>
        <taxon>Pluteineae</taxon>
        <taxon>Pluteaceae</taxon>
        <taxon>Pluteus</taxon>
    </lineage>
</organism>
<reference evidence="1 2" key="1">
    <citation type="journal article" date="2019" name="Nat. Ecol. Evol.">
        <title>Megaphylogeny resolves global patterns of mushroom evolution.</title>
        <authorList>
            <person name="Varga T."/>
            <person name="Krizsan K."/>
            <person name="Foldi C."/>
            <person name="Dima B."/>
            <person name="Sanchez-Garcia M."/>
            <person name="Sanchez-Ramirez S."/>
            <person name="Szollosi G.J."/>
            <person name="Szarkandi J.G."/>
            <person name="Papp V."/>
            <person name="Albert L."/>
            <person name="Andreopoulos W."/>
            <person name="Angelini C."/>
            <person name="Antonin V."/>
            <person name="Barry K.W."/>
            <person name="Bougher N.L."/>
            <person name="Buchanan P."/>
            <person name="Buyck B."/>
            <person name="Bense V."/>
            <person name="Catcheside P."/>
            <person name="Chovatia M."/>
            <person name="Cooper J."/>
            <person name="Damon W."/>
            <person name="Desjardin D."/>
            <person name="Finy P."/>
            <person name="Geml J."/>
            <person name="Haridas S."/>
            <person name="Hughes K."/>
            <person name="Justo A."/>
            <person name="Karasinski D."/>
            <person name="Kautmanova I."/>
            <person name="Kiss B."/>
            <person name="Kocsube S."/>
            <person name="Kotiranta H."/>
            <person name="LaButti K.M."/>
            <person name="Lechner B.E."/>
            <person name="Liimatainen K."/>
            <person name="Lipzen A."/>
            <person name="Lukacs Z."/>
            <person name="Mihaltcheva S."/>
            <person name="Morgado L.N."/>
            <person name="Niskanen T."/>
            <person name="Noordeloos M.E."/>
            <person name="Ohm R.A."/>
            <person name="Ortiz-Santana B."/>
            <person name="Ovrebo C."/>
            <person name="Racz N."/>
            <person name="Riley R."/>
            <person name="Savchenko A."/>
            <person name="Shiryaev A."/>
            <person name="Soop K."/>
            <person name="Spirin V."/>
            <person name="Szebenyi C."/>
            <person name="Tomsovsky M."/>
            <person name="Tulloss R.E."/>
            <person name="Uehling J."/>
            <person name="Grigoriev I.V."/>
            <person name="Vagvolgyi C."/>
            <person name="Papp T."/>
            <person name="Martin F.M."/>
            <person name="Miettinen O."/>
            <person name="Hibbett D.S."/>
            <person name="Nagy L.G."/>
        </authorList>
    </citation>
    <scope>NUCLEOTIDE SEQUENCE [LARGE SCALE GENOMIC DNA]</scope>
    <source>
        <strain evidence="1 2">NL-1719</strain>
    </source>
</reference>
<evidence type="ECO:0000313" key="1">
    <source>
        <dbReference type="EMBL" id="TFK64842.1"/>
    </source>
</evidence>
<protein>
    <submittedName>
        <fullName evidence="1">Uncharacterized protein</fullName>
    </submittedName>
</protein>
<name>A0ACD3AGX4_9AGAR</name>
<dbReference type="Proteomes" id="UP000308600">
    <property type="component" value="Unassembled WGS sequence"/>
</dbReference>
<proteinExistence type="predicted"/>
<sequence length="280" mass="31764">MSSESLPPEIWEVIVKFSAFSSLRQAATLARVCRAFKLWAHPILHRVLSYYEESGGWPGKRPEMHYLRENGCHIRSLLWGVGSDLALLASVLEHCPQLENLAVWIYVSGFDLPSIRPALSRLRLRELSINPFALFNHERFTAVEARDPMFSTITHFDVINAHGILEWENLEGLANISNLTHVSLQYSVTQRAKNGILQHCKNLQTLIVMQPMAFDWGLGSSIVELVPPDPPSDDIRLVRPPVRRVREWEMGAVGQPDSWQLADEVIADRRRLLLSSSGEQ</sequence>
<evidence type="ECO:0000313" key="2">
    <source>
        <dbReference type="Proteomes" id="UP000308600"/>
    </source>
</evidence>